<dbReference type="Pfam" id="PF08241">
    <property type="entry name" value="Methyltransf_11"/>
    <property type="match status" value="1"/>
</dbReference>
<dbReference type="GO" id="GO:0008757">
    <property type="term" value="F:S-adenosylmethionine-dependent methyltransferase activity"/>
    <property type="evidence" value="ECO:0007669"/>
    <property type="project" value="InterPro"/>
</dbReference>
<reference evidence="2" key="2">
    <citation type="journal article" date="2022" name="Microb. Genom.">
        <title>A chromosome-scale genome assembly of the tomato pathogen Cladosporium fulvum reveals a compartmentalized genome architecture and the presence of a dispensable chromosome.</title>
        <authorList>
            <person name="Zaccaron A.Z."/>
            <person name="Chen L.H."/>
            <person name="Samaras A."/>
            <person name="Stergiopoulos I."/>
        </authorList>
    </citation>
    <scope>NUCLEOTIDE SEQUENCE</scope>
    <source>
        <strain evidence="2">Race5_Kim</strain>
    </source>
</reference>
<dbReference type="GO" id="GO:0032259">
    <property type="term" value="P:methylation"/>
    <property type="evidence" value="ECO:0007669"/>
    <property type="project" value="UniProtKB-KW"/>
</dbReference>
<gene>
    <name evidence="2" type="ORF">CLAFUR5_01092</name>
</gene>
<dbReference type="SUPFAM" id="SSF53335">
    <property type="entry name" value="S-adenosyl-L-methionine-dependent methyltransferases"/>
    <property type="match status" value="1"/>
</dbReference>
<dbReference type="CDD" id="cd02440">
    <property type="entry name" value="AdoMet_MTases"/>
    <property type="match status" value="1"/>
</dbReference>
<evidence type="ECO:0000259" key="1">
    <source>
        <dbReference type="Pfam" id="PF08241"/>
    </source>
</evidence>
<sequence>MMRPCCTARSKPIAILAHLSSITARHQQFKPVNMARLDEHTGDDWGEMAKVYKKLTVGTSAKPIRVILDRLNALVPFSEASGIFDDGTGPGPIISRIIEEYGPTLPKSCTLTATDFAPGMVEQVKNVQQEELQKDPASPWNRVSVSVLDAMDLKGIPDDSQSHLTAGWVFFMTPDPQKCLTESRRVLKPGGVLGCSSWKGNQWMDIMKLVSVIRPDKTLPELPKEWTSAPAMKVELEKAGFRDVNSEDVQVEMSFDRYEPFLDLLTTKMPMMINLVKDFSQGEMERLRQLMLEKTKEMAPSEPGILYGAALVATGRK</sequence>
<dbReference type="RefSeq" id="XP_047757328.1">
    <property type="nucleotide sequence ID" value="XM_047900240.1"/>
</dbReference>
<keyword evidence="3" id="KW-1185">Reference proteome</keyword>
<dbReference type="EMBL" id="CP090163">
    <property type="protein sequence ID" value="UJO12962.1"/>
    <property type="molecule type" value="Genomic_DNA"/>
</dbReference>
<protein>
    <submittedName>
        <fullName evidence="2">Methyltransferase ucsB</fullName>
    </submittedName>
</protein>
<dbReference type="KEGG" id="ffu:CLAFUR5_01092"/>
<name>A0A9Q8P4Q2_PASFU</name>
<organism evidence="2 3">
    <name type="scientific">Passalora fulva</name>
    <name type="common">Tomato leaf mold</name>
    <name type="synonym">Cladosporium fulvum</name>
    <dbReference type="NCBI Taxonomy" id="5499"/>
    <lineage>
        <taxon>Eukaryota</taxon>
        <taxon>Fungi</taxon>
        <taxon>Dikarya</taxon>
        <taxon>Ascomycota</taxon>
        <taxon>Pezizomycotina</taxon>
        <taxon>Dothideomycetes</taxon>
        <taxon>Dothideomycetidae</taxon>
        <taxon>Mycosphaerellales</taxon>
        <taxon>Mycosphaerellaceae</taxon>
        <taxon>Fulvia</taxon>
    </lineage>
</organism>
<accession>A0A9Q8P4Q2</accession>
<evidence type="ECO:0000313" key="3">
    <source>
        <dbReference type="Proteomes" id="UP000756132"/>
    </source>
</evidence>
<dbReference type="AlphaFoldDB" id="A0A9Q8P4Q2"/>
<dbReference type="Gene3D" id="3.40.50.150">
    <property type="entry name" value="Vaccinia Virus protein VP39"/>
    <property type="match status" value="1"/>
</dbReference>
<dbReference type="InterPro" id="IPR013216">
    <property type="entry name" value="Methyltransf_11"/>
</dbReference>
<keyword evidence="2" id="KW-0808">Transferase</keyword>
<dbReference type="PANTHER" id="PTHR43591">
    <property type="entry name" value="METHYLTRANSFERASE"/>
    <property type="match status" value="1"/>
</dbReference>
<dbReference type="InterPro" id="IPR029063">
    <property type="entry name" value="SAM-dependent_MTases_sf"/>
</dbReference>
<dbReference type="Proteomes" id="UP000756132">
    <property type="component" value="Chromosome 1"/>
</dbReference>
<keyword evidence="2" id="KW-0489">Methyltransferase</keyword>
<evidence type="ECO:0000313" key="2">
    <source>
        <dbReference type="EMBL" id="UJO12962.1"/>
    </source>
</evidence>
<dbReference type="PANTHER" id="PTHR43591:SF24">
    <property type="entry name" value="2-METHOXY-6-POLYPRENYL-1,4-BENZOQUINOL METHYLASE, MITOCHONDRIAL"/>
    <property type="match status" value="1"/>
</dbReference>
<dbReference type="OrthoDB" id="2013972at2759"/>
<proteinExistence type="predicted"/>
<dbReference type="GeneID" id="71980970"/>
<reference evidence="2" key="1">
    <citation type="submission" date="2021-12" db="EMBL/GenBank/DDBJ databases">
        <authorList>
            <person name="Zaccaron A."/>
            <person name="Stergiopoulos I."/>
        </authorList>
    </citation>
    <scope>NUCLEOTIDE SEQUENCE</scope>
    <source>
        <strain evidence="2">Race5_Kim</strain>
    </source>
</reference>
<feature type="domain" description="Methyltransferase type 11" evidence="1">
    <location>
        <begin position="100"/>
        <end position="193"/>
    </location>
</feature>